<evidence type="ECO:0000256" key="1">
    <source>
        <dbReference type="SAM" id="MobiDB-lite"/>
    </source>
</evidence>
<feature type="region of interest" description="Disordered" evidence="1">
    <location>
        <begin position="279"/>
        <end position="343"/>
    </location>
</feature>
<feature type="compositionally biased region" description="Acidic residues" evidence="1">
    <location>
        <begin position="321"/>
        <end position="341"/>
    </location>
</feature>
<dbReference type="EMBL" id="BKCJ010078369">
    <property type="protein sequence ID" value="GEW87997.1"/>
    <property type="molecule type" value="Genomic_DNA"/>
</dbReference>
<evidence type="ECO:0000313" key="2">
    <source>
        <dbReference type="EMBL" id="GEW87997.1"/>
    </source>
</evidence>
<feature type="region of interest" description="Disordered" evidence="1">
    <location>
        <begin position="546"/>
        <end position="600"/>
    </location>
</feature>
<comment type="caution">
    <text evidence="2">The sequence shown here is derived from an EMBL/GenBank/DDBJ whole genome shotgun (WGS) entry which is preliminary data.</text>
</comment>
<name>A0A699GZ93_TANCI</name>
<proteinExistence type="predicted"/>
<protein>
    <submittedName>
        <fullName evidence="2">Uncharacterized protein</fullName>
    </submittedName>
</protein>
<feature type="compositionally biased region" description="Polar residues" evidence="1">
    <location>
        <begin position="295"/>
        <end position="320"/>
    </location>
</feature>
<dbReference type="AlphaFoldDB" id="A0A699GZ93"/>
<feature type="compositionally biased region" description="Basic residues" evidence="1">
    <location>
        <begin position="279"/>
        <end position="289"/>
    </location>
</feature>
<sequence>MSRTNSQAGIVSEEQLAPRANRLVIKKNNQRFASDSHITDIMMRFFVEILRHHKLYKPVSLTTTIPIIYLHHFWTTINHNKNNHTFTFELDNHTFTLTAGLLKTVLQMPPPDPNNTYIKPPSEIQILEFIKTLGYDEDPETKMIAISKMVAWRAILSVLNRSRDYKFRMEIPDSMINDAIKKDQVVNVPNKLKKDLVPRKTRSLTIVEEIVVDELTNSISIQEPVTQQHRMSQLTIDGQTDEAVADMYNEWGQKLKAPAVKDLAVYSLLDLRKGSKSSRLKSLRSKKKPVAREGSSATHNKYYDSSYNDSEATLYSTSSDTTEESANETDDVDESDMDLSDDNPIRDDDAAGYEVFMHNKSTATPNSTYLGSTVTSSSLDFLQTLLDNTPANDITDFMSHLVYTDAQTTSVVHYPEGNPEITSYISSSSKVPLAFEKGVQAKVLTEIKKRLPTHIPNVLANYVKPLLYTSVLEVIKNNQISLFTQSSTSTNDLSKLDLKIKLLHKIQESKSNTTHPTNQKLYDTLYESVCLDHEALNDLDAKPSFHKWAHDNQDPPNNREGEKKKKHRKDVGEPFSKSSRRNKSPMVHAQDDTPDIQPNENHILRPSAIIIANKLKAIIQKDELAIADIEGAGLERLKRSFERHMSKNTKPHPSFYNNNFYYFVRLSMEEKYTTSITKHCATRYYKQGIEDMISDRWSKETHRYIFEAHNGIDQMIPFTMSKTYKRVVYLNQHNIKSLMKLSEVKKFYDGILLKIRENLVDMVTKNKLGTGKKLLKGKD</sequence>
<gene>
    <name evidence="2" type="ORF">Tci_259973</name>
</gene>
<organism evidence="2">
    <name type="scientific">Tanacetum cinerariifolium</name>
    <name type="common">Dalmatian daisy</name>
    <name type="synonym">Chrysanthemum cinerariifolium</name>
    <dbReference type="NCBI Taxonomy" id="118510"/>
    <lineage>
        <taxon>Eukaryota</taxon>
        <taxon>Viridiplantae</taxon>
        <taxon>Streptophyta</taxon>
        <taxon>Embryophyta</taxon>
        <taxon>Tracheophyta</taxon>
        <taxon>Spermatophyta</taxon>
        <taxon>Magnoliopsida</taxon>
        <taxon>eudicotyledons</taxon>
        <taxon>Gunneridae</taxon>
        <taxon>Pentapetalae</taxon>
        <taxon>asterids</taxon>
        <taxon>campanulids</taxon>
        <taxon>Asterales</taxon>
        <taxon>Asteraceae</taxon>
        <taxon>Asteroideae</taxon>
        <taxon>Anthemideae</taxon>
        <taxon>Anthemidinae</taxon>
        <taxon>Tanacetum</taxon>
    </lineage>
</organism>
<feature type="compositionally biased region" description="Basic and acidic residues" evidence="1">
    <location>
        <begin position="546"/>
        <end position="563"/>
    </location>
</feature>
<reference evidence="2" key="1">
    <citation type="journal article" date="2019" name="Sci. Rep.">
        <title>Draft genome of Tanacetum cinerariifolium, the natural source of mosquito coil.</title>
        <authorList>
            <person name="Yamashiro T."/>
            <person name="Shiraishi A."/>
            <person name="Satake H."/>
            <person name="Nakayama K."/>
        </authorList>
    </citation>
    <scope>NUCLEOTIDE SEQUENCE</scope>
</reference>
<accession>A0A699GZ93</accession>